<reference evidence="2 3" key="1">
    <citation type="journal article" date="2013" name="Genome Announc.">
        <title>Draft genome sequence of MKD8, a conjugal recipient Mycobacterium smegmatis strain.</title>
        <authorList>
            <person name="Gray T.A."/>
            <person name="Palumbo M.J."/>
            <person name="Derbyshire K.M."/>
        </authorList>
    </citation>
    <scope>NUCLEOTIDE SEQUENCE [LARGE SCALE GENOMIC DNA]</scope>
    <source>
        <strain evidence="2 3">MKD8</strain>
    </source>
</reference>
<evidence type="ECO:0000313" key="3">
    <source>
        <dbReference type="Proteomes" id="UP000011200"/>
    </source>
</evidence>
<dbReference type="Gene3D" id="1.20.144.10">
    <property type="entry name" value="Phosphatidic acid phosphatase type 2/haloperoxidase"/>
    <property type="match status" value="1"/>
</dbReference>
<dbReference type="AlphaFoldDB" id="A0A2U9PJN7"/>
<reference evidence="3" key="2">
    <citation type="submission" date="2018-03" db="EMBL/GenBank/DDBJ databases">
        <authorList>
            <person name="Derbyshire K."/>
            <person name="Gray T.A."/>
            <person name="Champion M."/>
        </authorList>
    </citation>
    <scope>NUCLEOTIDE SEQUENCE [LARGE SCALE GENOMIC DNA]</scope>
    <source>
        <strain evidence="3">MKD8</strain>
    </source>
</reference>
<feature type="transmembrane region" description="Helical" evidence="1">
    <location>
        <begin position="112"/>
        <end position="140"/>
    </location>
</feature>
<keyword evidence="1" id="KW-0472">Membrane</keyword>
<dbReference type="RefSeq" id="WP_003892315.1">
    <property type="nucleotide sequence ID" value="NZ_CP027541.1"/>
</dbReference>
<accession>A0A2U9PJN7</accession>
<feature type="transmembrane region" description="Helical" evidence="1">
    <location>
        <begin position="45"/>
        <end position="68"/>
    </location>
</feature>
<dbReference type="InterPro" id="IPR036938">
    <property type="entry name" value="PAP2/HPO_sf"/>
</dbReference>
<sequence length="187" mass="19972">MTRWWPPVGLAAMVLLGGAVRHGTTPIDAWFGHLGRELGRPLRRAFLYFTEPWLVAGVLLAVIAVALYRGQRWFALAAAISPPVAVLLAQAFKRIFGRYRGDALAYPSGHTAFLVATLCLLVVAAGFALWAVAAAALLGLLGMFGQAITHHYFTDTVGAALLATSVVGVAVIVLDRCQPRCDVGHKP</sequence>
<dbReference type="SUPFAM" id="SSF48317">
    <property type="entry name" value="Acid phosphatase/Vanadium-dependent haloperoxidase"/>
    <property type="match status" value="1"/>
</dbReference>
<organism evidence="2 3">
    <name type="scientific">Mycolicibacterium smegmatis (strain MKD8)</name>
    <name type="common">Mycobacterium smegmatis</name>
    <dbReference type="NCBI Taxonomy" id="1214915"/>
    <lineage>
        <taxon>Bacteria</taxon>
        <taxon>Bacillati</taxon>
        <taxon>Actinomycetota</taxon>
        <taxon>Actinomycetes</taxon>
        <taxon>Mycobacteriales</taxon>
        <taxon>Mycobacteriaceae</taxon>
        <taxon>Mycolicibacterium</taxon>
    </lineage>
</organism>
<gene>
    <name evidence="2" type="ORF">D806_009510</name>
</gene>
<keyword evidence="1" id="KW-1133">Transmembrane helix</keyword>
<evidence type="ECO:0000256" key="1">
    <source>
        <dbReference type="SAM" id="Phobius"/>
    </source>
</evidence>
<feature type="transmembrane region" description="Helical" evidence="1">
    <location>
        <begin position="152"/>
        <end position="174"/>
    </location>
</feature>
<evidence type="ECO:0008006" key="4">
    <source>
        <dbReference type="Google" id="ProtNLM"/>
    </source>
</evidence>
<proteinExistence type="predicted"/>
<feature type="transmembrane region" description="Helical" evidence="1">
    <location>
        <begin position="73"/>
        <end position="92"/>
    </location>
</feature>
<name>A0A2U9PJN7_MYCSE</name>
<evidence type="ECO:0000313" key="2">
    <source>
        <dbReference type="EMBL" id="AWT51941.1"/>
    </source>
</evidence>
<keyword evidence="1" id="KW-0812">Transmembrane</keyword>
<protein>
    <recommendedName>
        <fullName evidence="4">PAP2 superfamily protein</fullName>
    </recommendedName>
</protein>
<dbReference type="Proteomes" id="UP000011200">
    <property type="component" value="Chromosome"/>
</dbReference>
<dbReference type="EMBL" id="CP027541">
    <property type="protein sequence ID" value="AWT51941.1"/>
    <property type="molecule type" value="Genomic_DNA"/>
</dbReference>